<dbReference type="PROSITE" id="PS51257">
    <property type="entry name" value="PROKAR_LIPOPROTEIN"/>
    <property type="match status" value="1"/>
</dbReference>
<gene>
    <name evidence="1" type="ORF">DPV93_05520</name>
</gene>
<dbReference type="AlphaFoldDB" id="A0A369YIW8"/>
<reference evidence="1 2" key="1">
    <citation type="submission" date="2018-05" db="EMBL/GenBank/DDBJ databases">
        <title>Draft Genome Sequences for a Diverse set of 7 Haemophilus Species.</title>
        <authorList>
            <person name="Nichols M."/>
            <person name="Topaz N."/>
            <person name="Wang X."/>
            <person name="Wang X."/>
            <person name="Boxrud D."/>
        </authorList>
    </citation>
    <scope>NUCLEOTIDE SEQUENCE [LARGE SCALE GENOMIC DNA]</scope>
    <source>
        <strain evidence="1 2">C2002001239</strain>
    </source>
</reference>
<evidence type="ECO:0008006" key="3">
    <source>
        <dbReference type="Google" id="ProtNLM"/>
    </source>
</evidence>
<dbReference type="STRING" id="1035839.GCA_000238795_01356"/>
<dbReference type="EMBL" id="QEPN01000003">
    <property type="protein sequence ID" value="RDE72735.1"/>
    <property type="molecule type" value="Genomic_DNA"/>
</dbReference>
<comment type="caution">
    <text evidence="1">The sequence shown here is derived from an EMBL/GenBank/DDBJ whole genome shotgun (WGS) entry which is preliminary data.</text>
</comment>
<evidence type="ECO:0000313" key="1">
    <source>
        <dbReference type="EMBL" id="RDE72735.1"/>
    </source>
</evidence>
<proteinExistence type="predicted"/>
<organism evidence="1 2">
    <name type="scientific">Haemophilus sputorum</name>
    <dbReference type="NCBI Taxonomy" id="1078480"/>
    <lineage>
        <taxon>Bacteria</taxon>
        <taxon>Pseudomonadati</taxon>
        <taxon>Pseudomonadota</taxon>
        <taxon>Gammaproteobacteria</taxon>
        <taxon>Pasteurellales</taxon>
        <taxon>Pasteurellaceae</taxon>
        <taxon>Haemophilus</taxon>
    </lineage>
</organism>
<evidence type="ECO:0000313" key="2">
    <source>
        <dbReference type="Proteomes" id="UP000253872"/>
    </source>
</evidence>
<name>A0A369YIW8_9PAST</name>
<dbReference type="Proteomes" id="UP000253872">
    <property type="component" value="Unassembled WGS sequence"/>
</dbReference>
<accession>A0A369YIW8</accession>
<sequence length="221" mass="24248">MNTLKKLGTVALASVFLTACGDKENNASNKTTATASASSTSSISKYDEILNALPEVDQALAAPIVISDKKSQTATNELDKAFSIFESQEATKIERLGFEINNLGNQTTITKSQVKEVETKMLEVSAKLATATDKYKQLITSQNFQDPEIKAIMDRTVAVYDTLYKMMKVIAENQETILNSKSADFDKEFELRIERISENIGSGNKAIEDAITKIANKYAVN</sequence>
<protein>
    <recommendedName>
        <fullName evidence="3">Lipoprotein</fullName>
    </recommendedName>
</protein>